<gene>
    <name evidence="1" type="ORF">TWF730_007392</name>
</gene>
<dbReference type="EMBL" id="JAVHNS010000004">
    <property type="protein sequence ID" value="KAK6358038.1"/>
    <property type="molecule type" value="Genomic_DNA"/>
</dbReference>
<organism evidence="1 2">
    <name type="scientific">Orbilia blumenaviensis</name>
    <dbReference type="NCBI Taxonomy" id="1796055"/>
    <lineage>
        <taxon>Eukaryota</taxon>
        <taxon>Fungi</taxon>
        <taxon>Dikarya</taxon>
        <taxon>Ascomycota</taxon>
        <taxon>Pezizomycotina</taxon>
        <taxon>Orbiliomycetes</taxon>
        <taxon>Orbiliales</taxon>
        <taxon>Orbiliaceae</taxon>
        <taxon>Orbilia</taxon>
    </lineage>
</organism>
<comment type="caution">
    <text evidence="1">The sequence shown here is derived from an EMBL/GenBank/DDBJ whole genome shotgun (WGS) entry which is preliminary data.</text>
</comment>
<reference evidence="1 2" key="1">
    <citation type="submission" date="2019-10" db="EMBL/GenBank/DDBJ databases">
        <authorList>
            <person name="Palmer J.M."/>
        </authorList>
    </citation>
    <scope>NUCLEOTIDE SEQUENCE [LARGE SCALE GENOMIC DNA]</scope>
    <source>
        <strain evidence="1 2">TWF730</strain>
    </source>
</reference>
<protein>
    <submittedName>
        <fullName evidence="1">Uncharacterized protein</fullName>
    </submittedName>
</protein>
<keyword evidence="2" id="KW-1185">Reference proteome</keyword>
<evidence type="ECO:0000313" key="1">
    <source>
        <dbReference type="EMBL" id="KAK6358038.1"/>
    </source>
</evidence>
<proteinExistence type="predicted"/>
<evidence type="ECO:0000313" key="2">
    <source>
        <dbReference type="Proteomes" id="UP001373714"/>
    </source>
</evidence>
<accession>A0AAV9VAK2</accession>
<dbReference type="Proteomes" id="UP001373714">
    <property type="component" value="Unassembled WGS sequence"/>
</dbReference>
<name>A0AAV9VAK2_9PEZI</name>
<dbReference type="AlphaFoldDB" id="A0AAV9VAK2"/>
<sequence>MRPICLNPSMRPGNEAFLTGFLINAYATRQHLIRTGSIRTKGGKVLPLELWLQINDELEVLRDHEIEKWIFVVCKQITTKTAPSGKITTTLICHQAKPHGGWRHGGCDDIDEINEAQKALDQPLEDPDCYWNINPEVKFRIELSEDTPTVPHIYENPTVPDVIARLEPIGCGVCLSERTICPGCSSGGHWIAKRFDAFLPWCEEVDGGPPSNPTYLLPTERIQLVCPLCVGMDKMREDKLWHTLHKESATPKEIRERIERCNSWFEELGYDVRFKIPESKDFGGTLSKMFEKLWKE</sequence>